<name>A0A5A7TQD8_CUCMM</name>
<dbReference type="AlphaFoldDB" id="A0A5A7TQD8"/>
<evidence type="ECO:0000313" key="3">
    <source>
        <dbReference type="Proteomes" id="UP000321393"/>
    </source>
</evidence>
<feature type="compositionally biased region" description="Basic and acidic residues" evidence="1">
    <location>
        <begin position="70"/>
        <end position="85"/>
    </location>
</feature>
<feature type="region of interest" description="Disordered" evidence="1">
    <location>
        <begin position="38"/>
        <end position="85"/>
    </location>
</feature>
<gene>
    <name evidence="2" type="ORF">E6C27_scaffold316G001090</name>
</gene>
<comment type="caution">
    <text evidence="2">The sequence shown here is derived from an EMBL/GenBank/DDBJ whole genome shotgun (WGS) entry which is preliminary data.</text>
</comment>
<dbReference type="Proteomes" id="UP000321393">
    <property type="component" value="Unassembled WGS sequence"/>
</dbReference>
<sequence>MVEKLSLKYLSTLARYPQTDMVGGKCNLVGLNRTRTLHQNKEEEHHQKAQRQQSDIDDDANTSPPLTSEVKFDPTKDDQPIKNPL</sequence>
<proteinExistence type="predicted"/>
<dbReference type="EMBL" id="SSTE01014625">
    <property type="protein sequence ID" value="KAA0045334.1"/>
    <property type="molecule type" value="Genomic_DNA"/>
</dbReference>
<evidence type="ECO:0000256" key="1">
    <source>
        <dbReference type="SAM" id="MobiDB-lite"/>
    </source>
</evidence>
<reference evidence="2 3" key="1">
    <citation type="submission" date="2019-08" db="EMBL/GenBank/DDBJ databases">
        <title>Draft genome sequences of two oriental melons (Cucumis melo L. var makuwa).</title>
        <authorList>
            <person name="Kwon S.-Y."/>
        </authorList>
    </citation>
    <scope>NUCLEOTIDE SEQUENCE [LARGE SCALE GENOMIC DNA]</scope>
    <source>
        <strain evidence="3">cv. SW 3</strain>
        <tissue evidence="2">Leaf</tissue>
    </source>
</reference>
<accession>A0A5A7TQD8</accession>
<protein>
    <submittedName>
        <fullName evidence="2">Uncharacterized protein</fullName>
    </submittedName>
</protein>
<organism evidence="2 3">
    <name type="scientific">Cucumis melo var. makuwa</name>
    <name type="common">Oriental melon</name>
    <dbReference type="NCBI Taxonomy" id="1194695"/>
    <lineage>
        <taxon>Eukaryota</taxon>
        <taxon>Viridiplantae</taxon>
        <taxon>Streptophyta</taxon>
        <taxon>Embryophyta</taxon>
        <taxon>Tracheophyta</taxon>
        <taxon>Spermatophyta</taxon>
        <taxon>Magnoliopsida</taxon>
        <taxon>eudicotyledons</taxon>
        <taxon>Gunneridae</taxon>
        <taxon>Pentapetalae</taxon>
        <taxon>rosids</taxon>
        <taxon>fabids</taxon>
        <taxon>Cucurbitales</taxon>
        <taxon>Cucurbitaceae</taxon>
        <taxon>Benincaseae</taxon>
        <taxon>Cucumis</taxon>
    </lineage>
</organism>
<evidence type="ECO:0000313" key="2">
    <source>
        <dbReference type="EMBL" id="KAA0045334.1"/>
    </source>
</evidence>